<feature type="transmembrane region" description="Helical" evidence="7">
    <location>
        <begin position="121"/>
        <end position="139"/>
    </location>
</feature>
<keyword evidence="3" id="KW-1003">Cell membrane</keyword>
<feature type="transmembrane region" description="Helical" evidence="7">
    <location>
        <begin position="356"/>
        <end position="378"/>
    </location>
</feature>
<dbReference type="GO" id="GO:0005886">
    <property type="term" value="C:plasma membrane"/>
    <property type="evidence" value="ECO:0007669"/>
    <property type="project" value="UniProtKB-SubCell"/>
</dbReference>
<dbReference type="eggNOG" id="COG0531">
    <property type="taxonomic scope" value="Bacteria"/>
</dbReference>
<keyword evidence="4 7" id="KW-0812">Transmembrane</keyword>
<dbReference type="InterPro" id="IPR050367">
    <property type="entry name" value="APC_superfamily"/>
</dbReference>
<evidence type="ECO:0000256" key="1">
    <source>
        <dbReference type="ARBA" id="ARBA00004651"/>
    </source>
</evidence>
<dbReference type="Pfam" id="PF13520">
    <property type="entry name" value="AA_permease_2"/>
    <property type="match status" value="1"/>
</dbReference>
<evidence type="ECO:0000256" key="4">
    <source>
        <dbReference type="ARBA" id="ARBA00022692"/>
    </source>
</evidence>
<evidence type="ECO:0000313" key="8">
    <source>
        <dbReference type="EMBL" id="CDZ75911.1"/>
    </source>
</evidence>
<evidence type="ECO:0000256" key="7">
    <source>
        <dbReference type="SAM" id="Phobius"/>
    </source>
</evidence>
<evidence type="ECO:0000256" key="3">
    <source>
        <dbReference type="ARBA" id="ARBA00022475"/>
    </source>
</evidence>
<feature type="transmembrane region" description="Helical" evidence="7">
    <location>
        <begin position="273"/>
        <end position="296"/>
    </location>
</feature>
<feature type="transmembrane region" description="Helical" evidence="7">
    <location>
        <begin position="328"/>
        <end position="350"/>
    </location>
</feature>
<evidence type="ECO:0000313" key="9">
    <source>
        <dbReference type="Proteomes" id="UP000044071"/>
    </source>
</evidence>
<keyword evidence="2" id="KW-0813">Transport</keyword>
<reference evidence="8 9" key="1">
    <citation type="submission" date="2014-06" db="EMBL/GenBank/DDBJ databases">
        <authorList>
            <person name="Urmite Genomes Urmite Genomes"/>
        </authorList>
    </citation>
    <scope>NUCLEOTIDE SEQUENCE [LARGE SCALE GENOMIC DNA]</scope>
</reference>
<dbReference type="PIRSF" id="PIRSF006060">
    <property type="entry name" value="AA_transporter"/>
    <property type="match status" value="1"/>
</dbReference>
<comment type="subcellular location">
    <subcellularLocation>
        <location evidence="1">Cell membrane</location>
        <topology evidence="1">Multi-pass membrane protein</topology>
    </subcellularLocation>
</comment>
<dbReference type="OrthoDB" id="3185104at2"/>
<evidence type="ECO:0000256" key="2">
    <source>
        <dbReference type="ARBA" id="ARBA00022448"/>
    </source>
</evidence>
<keyword evidence="5 7" id="KW-1133">Transmembrane helix</keyword>
<feature type="transmembrane region" description="Helical" evidence="7">
    <location>
        <begin position="433"/>
        <end position="455"/>
    </location>
</feature>
<organism evidence="8 9">
    <name type="scientific">Legionella massiliensis</name>
    <dbReference type="NCBI Taxonomy" id="1034943"/>
    <lineage>
        <taxon>Bacteria</taxon>
        <taxon>Pseudomonadati</taxon>
        <taxon>Pseudomonadota</taxon>
        <taxon>Gammaproteobacteria</taxon>
        <taxon>Legionellales</taxon>
        <taxon>Legionellaceae</taxon>
        <taxon>Legionella</taxon>
    </lineage>
</organism>
<dbReference type="PANTHER" id="PTHR42770:SF15">
    <property type="entry name" value="GLUTAMATE_GAMMA-AMINOBUTYRATE ANTIPORTER-RELATED"/>
    <property type="match status" value="1"/>
</dbReference>
<gene>
    <name evidence="8" type="primary">gadC_1</name>
    <name evidence="8" type="ORF">BN59_00171</name>
</gene>
<dbReference type="PANTHER" id="PTHR42770">
    <property type="entry name" value="AMINO ACID TRANSPORTER-RELATED"/>
    <property type="match status" value="1"/>
</dbReference>
<dbReference type="Proteomes" id="UP000044071">
    <property type="component" value="Unassembled WGS sequence"/>
</dbReference>
<sequence>MSSNKHALTIFSLTMITVGSVDSIRNLPATALFGSQLISFFIMGALFFLIPTALVSAELASGWPKQGGIYIWVKEAFGKQVGFLAIWLQWIENVIWYPTILSFVAGTIGYLINPAMASNPYFLWLVIVCAFWGATLVNMRGMRSSALFSNICALSGLLLPMALIIGLGAAWIVGGNPLQVKFDTQSISPHWHDQSLWVSLTAIMMSFCGIEIATVHANDVNNPQRAFPRALTYSVLIILSTLILGSLAIAVVLPQKDINLVAGIMQAFDAFFAQYHLVWFMPIIALMLVMGGLGGVSNWIIAPTKGLLVAGEDGNLPRFFLRANSQGAPVVMLLTQAVIVTILSTLFLFMPSVNGSYWLLTALAAQLYMLMYLLMFAAAIKLRISAPDHPRAFRIPGGLFGMLLVASIGIIGASTTLVVSFMPPDGINVGNIFRYEMTLIIGLLVMCSPPFIATWRQNRYRLSLLQADAEPCLD</sequence>
<keyword evidence="6 7" id="KW-0472">Membrane</keyword>
<dbReference type="AlphaFoldDB" id="A0A078KS87"/>
<proteinExistence type="predicted"/>
<feature type="transmembrane region" description="Helical" evidence="7">
    <location>
        <begin position="399"/>
        <end position="421"/>
    </location>
</feature>
<accession>A0A078KS87</accession>
<feature type="transmembrane region" description="Helical" evidence="7">
    <location>
        <begin position="151"/>
        <end position="174"/>
    </location>
</feature>
<dbReference type="GO" id="GO:0022857">
    <property type="term" value="F:transmembrane transporter activity"/>
    <property type="evidence" value="ECO:0007669"/>
    <property type="project" value="InterPro"/>
</dbReference>
<name>A0A078KS87_9GAMM</name>
<feature type="transmembrane region" description="Helical" evidence="7">
    <location>
        <begin position="33"/>
        <end position="55"/>
    </location>
</feature>
<dbReference type="STRING" id="1034943.BN59_00171"/>
<dbReference type="Gene3D" id="1.20.1740.10">
    <property type="entry name" value="Amino acid/polyamine transporter I"/>
    <property type="match status" value="1"/>
</dbReference>
<dbReference type="EMBL" id="CCSB01000001">
    <property type="protein sequence ID" value="CDZ75911.1"/>
    <property type="molecule type" value="Genomic_DNA"/>
</dbReference>
<dbReference type="RefSeq" id="WP_043872543.1">
    <property type="nucleotide sequence ID" value="NZ_CCVW01000001.1"/>
</dbReference>
<evidence type="ECO:0000256" key="6">
    <source>
        <dbReference type="ARBA" id="ARBA00023136"/>
    </source>
</evidence>
<dbReference type="InterPro" id="IPR002293">
    <property type="entry name" value="AA/rel_permease1"/>
</dbReference>
<protein>
    <submittedName>
        <fullName evidence="8">Glutamate/gamma-aminobutyrate antiporter</fullName>
    </submittedName>
</protein>
<feature type="transmembrane region" description="Helical" evidence="7">
    <location>
        <begin position="94"/>
        <end position="115"/>
    </location>
</feature>
<feature type="transmembrane region" description="Helical" evidence="7">
    <location>
        <begin position="194"/>
        <end position="218"/>
    </location>
</feature>
<feature type="transmembrane region" description="Helical" evidence="7">
    <location>
        <begin position="230"/>
        <end position="253"/>
    </location>
</feature>
<keyword evidence="9" id="KW-1185">Reference proteome</keyword>
<evidence type="ECO:0000256" key="5">
    <source>
        <dbReference type="ARBA" id="ARBA00022989"/>
    </source>
</evidence>